<keyword evidence="3" id="KW-1185">Reference proteome</keyword>
<feature type="region of interest" description="Disordered" evidence="1">
    <location>
        <begin position="293"/>
        <end position="313"/>
    </location>
</feature>
<dbReference type="OrthoDB" id="1751726at2759"/>
<feature type="region of interest" description="Disordered" evidence="1">
    <location>
        <begin position="50"/>
        <end position="86"/>
    </location>
</feature>
<feature type="compositionally biased region" description="Gly residues" evidence="1">
    <location>
        <begin position="70"/>
        <end position="84"/>
    </location>
</feature>
<feature type="compositionally biased region" description="Low complexity" evidence="1">
    <location>
        <begin position="58"/>
        <end position="69"/>
    </location>
</feature>
<dbReference type="RefSeq" id="XP_022641287.1">
    <property type="nucleotide sequence ID" value="XM_022785566.1"/>
</dbReference>
<organism evidence="3 4">
    <name type="scientific">Vigna radiata var. radiata</name>
    <name type="common">Mung bean</name>
    <name type="synonym">Phaseolus aureus</name>
    <dbReference type="NCBI Taxonomy" id="3916"/>
    <lineage>
        <taxon>Eukaryota</taxon>
        <taxon>Viridiplantae</taxon>
        <taxon>Streptophyta</taxon>
        <taxon>Embryophyta</taxon>
        <taxon>Tracheophyta</taxon>
        <taxon>Spermatophyta</taxon>
        <taxon>Magnoliopsida</taxon>
        <taxon>eudicotyledons</taxon>
        <taxon>Gunneridae</taxon>
        <taxon>Pentapetalae</taxon>
        <taxon>rosids</taxon>
        <taxon>fabids</taxon>
        <taxon>Fabales</taxon>
        <taxon>Fabaceae</taxon>
        <taxon>Papilionoideae</taxon>
        <taxon>50 kb inversion clade</taxon>
        <taxon>NPAAA clade</taxon>
        <taxon>indigoferoid/millettioid clade</taxon>
        <taxon>Phaseoleae</taxon>
        <taxon>Vigna</taxon>
    </lineage>
</organism>
<dbReference type="AlphaFoldDB" id="A0A3Q0FG14"/>
<dbReference type="Pfam" id="PF19259">
    <property type="entry name" value="Ty3_capsid"/>
    <property type="match status" value="1"/>
</dbReference>
<name>A0A3Q0FG14_VIGRR</name>
<reference evidence="3" key="1">
    <citation type="journal article" date="2014" name="Nat. Commun.">
        <title>Genome sequence of mungbean and insights into evolution within Vigna species.</title>
        <authorList>
            <person name="Kang Y.J."/>
            <person name="Kim S.K."/>
            <person name="Kim M.Y."/>
            <person name="Lestari P."/>
            <person name="Kim K.H."/>
            <person name="Ha B.K."/>
            <person name="Jun T.H."/>
            <person name="Hwang W.J."/>
            <person name="Lee T."/>
            <person name="Lee J."/>
            <person name="Shim S."/>
            <person name="Yoon M.Y."/>
            <person name="Jang Y.E."/>
            <person name="Han K.S."/>
            <person name="Taeprayoon P."/>
            <person name="Yoon N."/>
            <person name="Somta P."/>
            <person name="Tanya P."/>
            <person name="Kim K.S."/>
            <person name="Gwag J.G."/>
            <person name="Moon J.K."/>
            <person name="Lee Y.H."/>
            <person name="Park B.S."/>
            <person name="Bombarely A."/>
            <person name="Doyle J.J."/>
            <person name="Jackson S.A."/>
            <person name="Schafleitner R."/>
            <person name="Srinives P."/>
            <person name="Varshney R.K."/>
            <person name="Lee S.H."/>
        </authorList>
    </citation>
    <scope>NUCLEOTIDE SEQUENCE [LARGE SCALE GENOMIC DNA]</scope>
    <source>
        <strain evidence="3">cv. VC1973A</strain>
    </source>
</reference>
<accession>A0A3Q0FG14</accession>
<sequence>MEGRVVAVEGHLEAVEIAIAETKADTGALRQETAAIRQDIQAILKAMGENNRRDQQQDESQSSVNDNRGGPNGGGGRGGEGNQGGMTHWRKRVELPVFEGGESWVWIGRAEKFFEVQKVAEEEKLELAFIGMEGYAGSWFRFWREKTKNLSWDGLKRALGIRFGGGTGGMVYERLSTIRKAGPVEEYIRDFEVLIGQTTQIPEEQIMGYFLSGLQEEVGDHVRPLDPLDLMTAMRVARDVEKLCTTSKTGGGWVSKNQSSWGKTSGAVARVESNRNPTVREGPVESVGYVKKGATQGGNNVGTSGSGSDQNVHNIPYSEYIKRREKGRCFTCGGPFGPDHRYPERGLRMLILVEEEEEAENDGDLR</sequence>
<gene>
    <name evidence="4" type="primary">LOC111242387</name>
</gene>
<evidence type="ECO:0000259" key="2">
    <source>
        <dbReference type="Pfam" id="PF19259"/>
    </source>
</evidence>
<reference evidence="4" key="2">
    <citation type="submission" date="2025-08" db="UniProtKB">
        <authorList>
            <consortium name="RefSeq"/>
        </authorList>
    </citation>
    <scope>IDENTIFICATION</scope>
    <source>
        <tissue evidence="4">Leaf</tissue>
    </source>
</reference>
<evidence type="ECO:0000256" key="1">
    <source>
        <dbReference type="SAM" id="MobiDB-lite"/>
    </source>
</evidence>
<dbReference type="KEGG" id="vra:111242387"/>
<dbReference type="GeneID" id="111242387"/>
<proteinExistence type="predicted"/>
<evidence type="ECO:0000313" key="3">
    <source>
        <dbReference type="Proteomes" id="UP000087766"/>
    </source>
</evidence>
<dbReference type="Proteomes" id="UP000087766">
    <property type="component" value="Chromosome 8"/>
</dbReference>
<evidence type="ECO:0000313" key="4">
    <source>
        <dbReference type="RefSeq" id="XP_022641287.1"/>
    </source>
</evidence>
<feature type="domain" description="Ty3 transposon capsid-like protein" evidence="2">
    <location>
        <begin position="115"/>
        <end position="244"/>
    </location>
</feature>
<dbReference type="InterPro" id="IPR045358">
    <property type="entry name" value="Ty3_capsid"/>
</dbReference>
<protein>
    <submittedName>
        <fullName evidence="4">Uncharacterized protein LOC111242387</fullName>
    </submittedName>
</protein>